<name>A0A176S342_9GAMM</name>
<feature type="domain" description="4Fe-4S ferredoxin-type" evidence="6">
    <location>
        <begin position="68"/>
        <end position="98"/>
    </location>
</feature>
<gene>
    <name evidence="7" type="ORF">THIOM_001670</name>
</gene>
<dbReference type="PROSITE" id="PS51379">
    <property type="entry name" value="4FE4S_FER_2"/>
    <property type="match status" value="2"/>
</dbReference>
<organism evidence="7 8">
    <name type="scientific">Candidatus Thiomargarita nelsonii</name>
    <dbReference type="NCBI Taxonomy" id="1003181"/>
    <lineage>
        <taxon>Bacteria</taxon>
        <taxon>Pseudomonadati</taxon>
        <taxon>Pseudomonadota</taxon>
        <taxon>Gammaproteobacteria</taxon>
        <taxon>Thiotrichales</taxon>
        <taxon>Thiotrichaceae</taxon>
        <taxon>Thiomargarita</taxon>
    </lineage>
</organism>
<sequence>MPRIWGYETAAIGGILATPGNTISNNLAASRMGCLPIFELEKCIHCGICDMVCPDYCLVWTQAANQEIHLQGIDYRYCKGCLRCVESCSTGALRRKKEMPCLAEQQRVKLFPELEGEV</sequence>
<evidence type="ECO:0000256" key="5">
    <source>
        <dbReference type="ARBA" id="ARBA00023014"/>
    </source>
</evidence>
<keyword evidence="8" id="KW-1185">Reference proteome</keyword>
<evidence type="ECO:0000313" key="7">
    <source>
        <dbReference type="EMBL" id="OAD22522.1"/>
    </source>
</evidence>
<dbReference type="InterPro" id="IPR017900">
    <property type="entry name" value="4Fe4S_Fe_S_CS"/>
</dbReference>
<keyword evidence="7" id="KW-0670">Pyruvate</keyword>
<evidence type="ECO:0000256" key="2">
    <source>
        <dbReference type="ARBA" id="ARBA00022723"/>
    </source>
</evidence>
<keyword evidence="5" id="KW-0411">Iron-sulfur</keyword>
<keyword evidence="1" id="KW-0004">4Fe-4S</keyword>
<dbReference type="SUPFAM" id="SSF54862">
    <property type="entry name" value="4Fe-4S ferredoxins"/>
    <property type="match status" value="1"/>
</dbReference>
<evidence type="ECO:0000259" key="6">
    <source>
        <dbReference type="PROSITE" id="PS51379"/>
    </source>
</evidence>
<keyword evidence="4" id="KW-0408">Iron</keyword>
<reference evidence="7 8" key="1">
    <citation type="submission" date="2016-05" db="EMBL/GenBank/DDBJ databases">
        <title>Single-cell genome of chain-forming Candidatus Thiomargarita nelsonii and comparison to other large sulfur-oxidizing bacteria.</title>
        <authorList>
            <person name="Winkel M."/>
            <person name="Salman V."/>
            <person name="Woyke T."/>
            <person name="Schulz-Vogt H."/>
            <person name="Richter M."/>
            <person name="Flood B."/>
            <person name="Bailey J."/>
            <person name="Amann R."/>
            <person name="Mussmann M."/>
        </authorList>
    </citation>
    <scope>NUCLEOTIDE SEQUENCE [LARGE SCALE GENOMIC DNA]</scope>
    <source>
        <strain evidence="7 8">THI036</strain>
    </source>
</reference>
<protein>
    <submittedName>
        <fullName evidence="7">Oxidoreductase, gamma subunit, pyruvate/2-ketoisovalerate</fullName>
    </submittedName>
</protein>
<keyword evidence="3" id="KW-0677">Repeat</keyword>
<dbReference type="PROSITE" id="PS00198">
    <property type="entry name" value="4FE4S_FER_1"/>
    <property type="match status" value="1"/>
</dbReference>
<keyword evidence="2" id="KW-0479">Metal-binding</keyword>
<dbReference type="Gene3D" id="3.30.70.3270">
    <property type="match status" value="1"/>
</dbReference>
<dbReference type="GO" id="GO:0046872">
    <property type="term" value="F:metal ion binding"/>
    <property type="evidence" value="ECO:0007669"/>
    <property type="project" value="UniProtKB-KW"/>
</dbReference>
<evidence type="ECO:0000313" key="8">
    <source>
        <dbReference type="Proteomes" id="UP000076962"/>
    </source>
</evidence>
<proteinExistence type="predicted"/>
<feature type="domain" description="4Fe-4S ferredoxin-type" evidence="6">
    <location>
        <begin position="34"/>
        <end position="63"/>
    </location>
</feature>
<dbReference type="PANTHER" id="PTHR43724">
    <property type="entry name" value="PYRUVATE SYNTHASE SUBUNIT PORD"/>
    <property type="match status" value="1"/>
</dbReference>
<dbReference type="EMBL" id="LUTY01000894">
    <property type="protein sequence ID" value="OAD22522.1"/>
    <property type="molecule type" value="Genomic_DNA"/>
</dbReference>
<dbReference type="GO" id="GO:0051539">
    <property type="term" value="F:4 iron, 4 sulfur cluster binding"/>
    <property type="evidence" value="ECO:0007669"/>
    <property type="project" value="UniProtKB-KW"/>
</dbReference>
<comment type="caution">
    <text evidence="7">The sequence shown here is derived from an EMBL/GenBank/DDBJ whole genome shotgun (WGS) entry which is preliminary data.</text>
</comment>
<dbReference type="InterPro" id="IPR017896">
    <property type="entry name" value="4Fe4S_Fe-S-bd"/>
</dbReference>
<evidence type="ECO:0000256" key="1">
    <source>
        <dbReference type="ARBA" id="ARBA00022485"/>
    </source>
</evidence>
<dbReference type="Proteomes" id="UP000076962">
    <property type="component" value="Unassembled WGS sequence"/>
</dbReference>
<evidence type="ECO:0000256" key="4">
    <source>
        <dbReference type="ARBA" id="ARBA00023004"/>
    </source>
</evidence>
<accession>A0A176S342</accession>
<dbReference type="PANTHER" id="PTHR43724:SF1">
    <property type="entry name" value="PYRUVATE SYNTHASE SUBUNIT PORD"/>
    <property type="match status" value="1"/>
</dbReference>
<dbReference type="AlphaFoldDB" id="A0A176S342"/>
<evidence type="ECO:0000256" key="3">
    <source>
        <dbReference type="ARBA" id="ARBA00022737"/>
    </source>
</evidence>
<dbReference type="Pfam" id="PF12838">
    <property type="entry name" value="Fer4_7"/>
    <property type="match status" value="1"/>
</dbReference>